<accession>A0A9D2MUL0</accession>
<dbReference type="Proteomes" id="UP000826793">
    <property type="component" value="Unassembled WGS sequence"/>
</dbReference>
<evidence type="ECO:0000313" key="1">
    <source>
        <dbReference type="EMBL" id="HJB97797.1"/>
    </source>
</evidence>
<proteinExistence type="predicted"/>
<organism evidence="1 2">
    <name type="scientific">Candidatus Acutalibacter pullicola</name>
    <dbReference type="NCBI Taxonomy" id="2838417"/>
    <lineage>
        <taxon>Bacteria</taxon>
        <taxon>Bacillati</taxon>
        <taxon>Bacillota</taxon>
        <taxon>Clostridia</taxon>
        <taxon>Eubacteriales</taxon>
        <taxon>Acutalibacteraceae</taxon>
        <taxon>Acutalibacter</taxon>
    </lineage>
</organism>
<gene>
    <name evidence="1" type="ORF">H9710_04370</name>
</gene>
<protein>
    <submittedName>
        <fullName evidence="1">Uncharacterized protein</fullName>
    </submittedName>
</protein>
<name>A0A9D2MUL0_9FIRM</name>
<reference evidence="1" key="1">
    <citation type="journal article" date="2021" name="PeerJ">
        <title>Extensive microbial diversity within the chicken gut microbiome revealed by metagenomics and culture.</title>
        <authorList>
            <person name="Gilroy R."/>
            <person name="Ravi A."/>
            <person name="Getino M."/>
            <person name="Pursley I."/>
            <person name="Horton D.L."/>
            <person name="Alikhan N.F."/>
            <person name="Baker D."/>
            <person name="Gharbi K."/>
            <person name="Hall N."/>
            <person name="Watson M."/>
            <person name="Adriaenssens E.M."/>
            <person name="Foster-Nyarko E."/>
            <person name="Jarju S."/>
            <person name="Secka A."/>
            <person name="Antonio M."/>
            <person name="Oren A."/>
            <person name="Chaudhuri R.R."/>
            <person name="La Ragione R."/>
            <person name="Hildebrand F."/>
            <person name="Pallen M.J."/>
        </authorList>
    </citation>
    <scope>NUCLEOTIDE SEQUENCE</scope>
    <source>
        <strain evidence="1">CHK185-1770</strain>
    </source>
</reference>
<dbReference type="AlphaFoldDB" id="A0A9D2MUL0"/>
<sequence length="123" mass="12999">MDTFVQVAAQHLTTVHTDSAGHTGTAYVIENLAAGYYLIKDKDGSLEGEGDTATGYIVQVLGNVSMEPKDSEIPTVEKKVWEDSKTGSNSGFGDGYYEAADHSIGDVIPFTTLLSSKTPPGSP</sequence>
<reference evidence="1" key="2">
    <citation type="submission" date="2021-04" db="EMBL/GenBank/DDBJ databases">
        <authorList>
            <person name="Gilroy R."/>
        </authorList>
    </citation>
    <scope>NUCLEOTIDE SEQUENCE</scope>
    <source>
        <strain evidence="1">CHK185-1770</strain>
    </source>
</reference>
<dbReference type="EMBL" id="DWXG01000036">
    <property type="protein sequence ID" value="HJB97797.1"/>
    <property type="molecule type" value="Genomic_DNA"/>
</dbReference>
<comment type="caution">
    <text evidence="1">The sequence shown here is derived from an EMBL/GenBank/DDBJ whole genome shotgun (WGS) entry which is preliminary data.</text>
</comment>
<evidence type="ECO:0000313" key="2">
    <source>
        <dbReference type="Proteomes" id="UP000826793"/>
    </source>
</evidence>